<dbReference type="KEGG" id="cput:CONPUDRAFT_77819"/>
<feature type="compositionally biased region" description="Basic and acidic residues" evidence="1">
    <location>
        <begin position="100"/>
        <end position="138"/>
    </location>
</feature>
<dbReference type="RefSeq" id="XP_007775093.1">
    <property type="nucleotide sequence ID" value="XM_007776903.1"/>
</dbReference>
<evidence type="ECO:0000256" key="1">
    <source>
        <dbReference type="SAM" id="MobiDB-lite"/>
    </source>
</evidence>
<accession>A0A5M3M8T5</accession>
<dbReference type="EMBL" id="JH711590">
    <property type="protein sequence ID" value="EIW75051.1"/>
    <property type="molecule type" value="Genomic_DNA"/>
</dbReference>
<feature type="region of interest" description="Disordered" evidence="1">
    <location>
        <begin position="72"/>
        <end position="138"/>
    </location>
</feature>
<organism evidence="2 3">
    <name type="scientific">Coniophora puteana (strain RWD-64-598)</name>
    <name type="common">Brown rot fungus</name>
    <dbReference type="NCBI Taxonomy" id="741705"/>
    <lineage>
        <taxon>Eukaryota</taxon>
        <taxon>Fungi</taxon>
        <taxon>Dikarya</taxon>
        <taxon>Basidiomycota</taxon>
        <taxon>Agaricomycotina</taxon>
        <taxon>Agaricomycetes</taxon>
        <taxon>Agaricomycetidae</taxon>
        <taxon>Boletales</taxon>
        <taxon>Coniophorineae</taxon>
        <taxon>Coniophoraceae</taxon>
        <taxon>Coniophora</taxon>
    </lineage>
</organism>
<dbReference type="GeneID" id="19209665"/>
<evidence type="ECO:0000313" key="3">
    <source>
        <dbReference type="Proteomes" id="UP000053558"/>
    </source>
</evidence>
<evidence type="ECO:0000313" key="2">
    <source>
        <dbReference type="EMBL" id="EIW75051.1"/>
    </source>
</evidence>
<reference evidence="3" key="1">
    <citation type="journal article" date="2012" name="Science">
        <title>The Paleozoic origin of enzymatic lignin decomposition reconstructed from 31 fungal genomes.</title>
        <authorList>
            <person name="Floudas D."/>
            <person name="Binder M."/>
            <person name="Riley R."/>
            <person name="Barry K."/>
            <person name="Blanchette R.A."/>
            <person name="Henrissat B."/>
            <person name="Martinez A.T."/>
            <person name="Otillar R."/>
            <person name="Spatafora J.W."/>
            <person name="Yadav J.S."/>
            <person name="Aerts A."/>
            <person name="Benoit I."/>
            <person name="Boyd A."/>
            <person name="Carlson A."/>
            <person name="Copeland A."/>
            <person name="Coutinho P.M."/>
            <person name="de Vries R.P."/>
            <person name="Ferreira P."/>
            <person name="Findley K."/>
            <person name="Foster B."/>
            <person name="Gaskell J."/>
            <person name="Glotzer D."/>
            <person name="Gorecki P."/>
            <person name="Heitman J."/>
            <person name="Hesse C."/>
            <person name="Hori C."/>
            <person name="Igarashi K."/>
            <person name="Jurgens J.A."/>
            <person name="Kallen N."/>
            <person name="Kersten P."/>
            <person name="Kohler A."/>
            <person name="Kuees U."/>
            <person name="Kumar T.K.A."/>
            <person name="Kuo A."/>
            <person name="LaButti K."/>
            <person name="Larrondo L.F."/>
            <person name="Lindquist E."/>
            <person name="Ling A."/>
            <person name="Lombard V."/>
            <person name="Lucas S."/>
            <person name="Lundell T."/>
            <person name="Martin R."/>
            <person name="McLaughlin D.J."/>
            <person name="Morgenstern I."/>
            <person name="Morin E."/>
            <person name="Murat C."/>
            <person name="Nagy L.G."/>
            <person name="Nolan M."/>
            <person name="Ohm R.A."/>
            <person name="Patyshakuliyeva A."/>
            <person name="Rokas A."/>
            <person name="Ruiz-Duenas F.J."/>
            <person name="Sabat G."/>
            <person name="Salamov A."/>
            <person name="Samejima M."/>
            <person name="Schmutz J."/>
            <person name="Slot J.C."/>
            <person name="St John F."/>
            <person name="Stenlid J."/>
            <person name="Sun H."/>
            <person name="Sun S."/>
            <person name="Syed K."/>
            <person name="Tsang A."/>
            <person name="Wiebenga A."/>
            <person name="Young D."/>
            <person name="Pisabarro A."/>
            <person name="Eastwood D.C."/>
            <person name="Martin F."/>
            <person name="Cullen D."/>
            <person name="Grigoriev I.V."/>
            <person name="Hibbett D.S."/>
        </authorList>
    </citation>
    <scope>NUCLEOTIDE SEQUENCE [LARGE SCALE GENOMIC DNA]</scope>
    <source>
        <strain evidence="3">RWD-64-598 SS2</strain>
    </source>
</reference>
<comment type="caution">
    <text evidence="2">The sequence shown here is derived from an EMBL/GenBank/DDBJ whole genome shotgun (WGS) entry which is preliminary data.</text>
</comment>
<dbReference type="Proteomes" id="UP000053558">
    <property type="component" value="Unassembled WGS sequence"/>
</dbReference>
<keyword evidence="3" id="KW-1185">Reference proteome</keyword>
<name>A0A5M3M8T5_CONPW</name>
<protein>
    <submittedName>
        <fullName evidence="2">Uncharacterized protein</fullName>
    </submittedName>
</protein>
<proteinExistence type="predicted"/>
<dbReference type="AlphaFoldDB" id="A0A5M3M8T5"/>
<gene>
    <name evidence="2" type="ORF">CONPUDRAFT_77819</name>
</gene>
<sequence>MCGQPNYATGQDMGIEHLINAMKAYYIPKRVGGHWGQLLTYAAFITVLTMMKTGFSSWQKSFQEWVRTNHYNFKEKEPEPMQPDKDSTSGGIEDLLASNESKEDGDSELESVHSDVNDTEPRGGNDDVDADMRDFGES</sequence>
<feature type="compositionally biased region" description="Basic and acidic residues" evidence="1">
    <location>
        <begin position="72"/>
        <end position="87"/>
    </location>
</feature>